<dbReference type="AlphaFoldDB" id="A0AAW0G2E5"/>
<dbReference type="SUPFAM" id="SSF52047">
    <property type="entry name" value="RNI-like"/>
    <property type="match status" value="1"/>
</dbReference>
<name>A0AAW0G2E5_9APHY</name>
<comment type="caution">
    <text evidence="1">The sequence shown here is derived from an EMBL/GenBank/DDBJ whole genome shotgun (WGS) entry which is preliminary data.</text>
</comment>
<proteinExistence type="predicted"/>
<sequence>MDTLTLDPSCLGSVDIEMENSVATFWDNEGSTDGDEPGTPESWCTAIDSNPLASPHAEGTACNHIPCIQRIEPNTDDSLALVVSDFNKGKYNSILDASDSAVTVYDRQTKRRREDSVSMVETTTGDRCAIPLHVQNILFVCLPIVMWSRRQDVARSSRFPTEIYERIIDYVAGEPHFGGLRHFAHWRCLVRSLARCARVCRAWVPRAQMHLFYAIDIGKTVSLRGTDLELTSFRAAVQRKPFLLPYIKFLRITNDSLKPSQITILSSYHMPSLKVCSISSLNLAKVHPSLYRFPSSATSLQTLWLHACKTRDVNQLCRFLTSFRSLSIVAITWLLDNDNTLSGRDLPHLQFNRSKCSLQTLALPLQHNLSALLKTFIKARPFVSHLRHLILKYPPGIRSSLRDITELLEHCSQSLEEVTVILGEWLNYLDIVVSSLCIYLGLNPSEEEIRLFSDMVKCLDDTLSQEMFHAFRKLRIRAKVNPIEFPKLKERKVDIDFSDKNDSISY</sequence>
<evidence type="ECO:0008006" key="3">
    <source>
        <dbReference type="Google" id="ProtNLM"/>
    </source>
</evidence>
<gene>
    <name evidence="1" type="ORF">QCA50_013492</name>
</gene>
<evidence type="ECO:0000313" key="2">
    <source>
        <dbReference type="Proteomes" id="UP001385951"/>
    </source>
</evidence>
<evidence type="ECO:0000313" key="1">
    <source>
        <dbReference type="EMBL" id="KAK7683230.1"/>
    </source>
</evidence>
<protein>
    <recommendedName>
        <fullName evidence="3">F-box domain-containing protein</fullName>
    </recommendedName>
</protein>
<organism evidence="1 2">
    <name type="scientific">Cerrena zonata</name>
    <dbReference type="NCBI Taxonomy" id="2478898"/>
    <lineage>
        <taxon>Eukaryota</taxon>
        <taxon>Fungi</taxon>
        <taxon>Dikarya</taxon>
        <taxon>Basidiomycota</taxon>
        <taxon>Agaricomycotina</taxon>
        <taxon>Agaricomycetes</taxon>
        <taxon>Polyporales</taxon>
        <taxon>Cerrenaceae</taxon>
        <taxon>Cerrena</taxon>
    </lineage>
</organism>
<dbReference type="Proteomes" id="UP001385951">
    <property type="component" value="Unassembled WGS sequence"/>
</dbReference>
<dbReference type="EMBL" id="JASBNA010000031">
    <property type="protein sequence ID" value="KAK7683230.1"/>
    <property type="molecule type" value="Genomic_DNA"/>
</dbReference>
<accession>A0AAW0G2E5</accession>
<keyword evidence="2" id="KW-1185">Reference proteome</keyword>
<reference evidence="1 2" key="1">
    <citation type="submission" date="2022-09" db="EMBL/GenBank/DDBJ databases">
        <authorList>
            <person name="Palmer J.M."/>
        </authorList>
    </citation>
    <scope>NUCLEOTIDE SEQUENCE [LARGE SCALE GENOMIC DNA]</scope>
    <source>
        <strain evidence="1 2">DSM 7382</strain>
    </source>
</reference>